<keyword evidence="3" id="KW-0233">DNA recombination</keyword>
<dbReference type="Pfam" id="PF00589">
    <property type="entry name" value="Phage_integrase"/>
    <property type="match status" value="1"/>
</dbReference>
<dbReference type="PROSITE" id="PS51898">
    <property type="entry name" value="TYR_RECOMBINASE"/>
    <property type="match status" value="1"/>
</dbReference>
<dbReference type="SUPFAM" id="SSF56349">
    <property type="entry name" value="DNA breaking-rejoining enzymes"/>
    <property type="match status" value="1"/>
</dbReference>
<dbReference type="EMBL" id="JAPQTC020000004">
    <property type="protein sequence ID" value="MDT8505384.1"/>
    <property type="molecule type" value="Genomic_DNA"/>
</dbReference>
<dbReference type="Gene3D" id="1.10.150.130">
    <property type="match status" value="1"/>
</dbReference>
<dbReference type="InterPro" id="IPR013762">
    <property type="entry name" value="Integrase-like_cat_sf"/>
</dbReference>
<feature type="domain" description="Tyr recombinase" evidence="4">
    <location>
        <begin position="162"/>
        <end position="333"/>
    </location>
</feature>
<sequence length="333" mass="38626">MASIKKTDNGYRVQIFMRLPNRPTPVRESKVFKTRRDAVEWAAERERTLREASESDPRLGYTLRKAIRRYADEVSPTKRGERWEQVRLSAFEGYKLPLDAPLIEITAQNIADFRDSRSLSISSASVRREISLLSSVFQMAMLEWGWVDSNPCRMIRKPVNSKHRERVLQWWEIKRMLREMGYKKHGRVTSTGQAVAICMMTALRTGMRAGELTGMRWTQVYERHCHLPTTKTGRPRDVPLSLKACALLERMRGWDDVLVFGVKAASLDALFRKYRQRADLEGFTWHDTRHTAATMISKKVEVLDLCKIFGWADPKMAMVYYNPHAQSLAELLD</sequence>
<keyword evidence="2" id="KW-0238">DNA-binding</keyword>
<evidence type="ECO:0000259" key="4">
    <source>
        <dbReference type="PROSITE" id="PS51898"/>
    </source>
</evidence>
<name>A0ABU3MUG6_9BURK</name>
<proteinExistence type="predicted"/>
<dbReference type="RefSeq" id="WP_268378374.1">
    <property type="nucleotide sequence ID" value="NZ_JAPQTC020000004.1"/>
</dbReference>
<keyword evidence="6" id="KW-1185">Reference proteome</keyword>
<dbReference type="InterPro" id="IPR002104">
    <property type="entry name" value="Integrase_catalytic"/>
</dbReference>
<dbReference type="CDD" id="cd00796">
    <property type="entry name" value="INT_Rci_Hp1_C"/>
    <property type="match status" value="1"/>
</dbReference>
<evidence type="ECO:0000313" key="5">
    <source>
        <dbReference type="EMBL" id="MDT8505384.1"/>
    </source>
</evidence>
<evidence type="ECO:0000256" key="3">
    <source>
        <dbReference type="ARBA" id="ARBA00023172"/>
    </source>
</evidence>
<evidence type="ECO:0000256" key="2">
    <source>
        <dbReference type="ARBA" id="ARBA00023125"/>
    </source>
</evidence>
<organism evidence="5 6">
    <name type="scientific">Alcaligenes nematophilus</name>
    <dbReference type="NCBI Taxonomy" id="2994643"/>
    <lineage>
        <taxon>Bacteria</taxon>
        <taxon>Pseudomonadati</taxon>
        <taxon>Pseudomonadota</taxon>
        <taxon>Betaproteobacteria</taxon>
        <taxon>Burkholderiales</taxon>
        <taxon>Alcaligenaceae</taxon>
        <taxon>Alcaligenes</taxon>
    </lineage>
</organism>
<dbReference type="Proteomes" id="UP001074635">
    <property type="component" value="Unassembled WGS sequence"/>
</dbReference>
<reference evidence="5" key="1">
    <citation type="submission" date="2023-08" db="EMBL/GenBank/DDBJ databases">
        <title>Study of Resistomes in environmental pathogenic environmental.</title>
        <authorList>
            <person name="Bhattacharjee A."/>
            <person name="Singh A.K."/>
        </authorList>
    </citation>
    <scope>NUCLEOTIDE SEQUENCE</scope>
    <source>
        <strain evidence="5">S1</strain>
    </source>
</reference>
<dbReference type="InterPro" id="IPR010998">
    <property type="entry name" value="Integrase_recombinase_N"/>
</dbReference>
<gene>
    <name evidence="5" type="ORF">OYC61_013855</name>
</gene>
<protein>
    <submittedName>
        <fullName evidence="5">Site-specific integrase</fullName>
    </submittedName>
</protein>
<accession>A0ABU3MUG6</accession>
<dbReference type="PANTHER" id="PTHR30349:SF94">
    <property type="entry name" value="INTEGRASE_RECOMBINASE HI_1414-RELATED"/>
    <property type="match status" value="1"/>
</dbReference>
<dbReference type="Gene3D" id="1.10.443.10">
    <property type="entry name" value="Intergrase catalytic core"/>
    <property type="match status" value="1"/>
</dbReference>
<keyword evidence="1" id="KW-0229">DNA integration</keyword>
<dbReference type="InterPro" id="IPR011010">
    <property type="entry name" value="DNA_brk_join_enz"/>
</dbReference>
<dbReference type="PANTHER" id="PTHR30349">
    <property type="entry name" value="PHAGE INTEGRASE-RELATED"/>
    <property type="match status" value="1"/>
</dbReference>
<evidence type="ECO:0000313" key="6">
    <source>
        <dbReference type="Proteomes" id="UP001074635"/>
    </source>
</evidence>
<dbReference type="InterPro" id="IPR050090">
    <property type="entry name" value="Tyrosine_recombinase_XerCD"/>
</dbReference>
<comment type="caution">
    <text evidence="5">The sequence shown here is derived from an EMBL/GenBank/DDBJ whole genome shotgun (WGS) entry which is preliminary data.</text>
</comment>
<evidence type="ECO:0000256" key="1">
    <source>
        <dbReference type="ARBA" id="ARBA00022908"/>
    </source>
</evidence>